<accession>A0A9D1FI76</accession>
<organism evidence="2 3">
    <name type="scientific">Candidatus Galligastranaerophilus intestinavium</name>
    <dbReference type="NCBI Taxonomy" id="2840836"/>
    <lineage>
        <taxon>Bacteria</taxon>
        <taxon>Candidatus Galligastranaerophilus</taxon>
    </lineage>
</organism>
<sequence>MSNLSITTRFIQQLSKNGDSVVPIAVKDTLSNCAITYIYDKKASKEDGKERAIEEFGTEALWIGGIPLLKKLYNSTVYKFFKADSKFDIRNLKKDAGGKFERLETLVNITKDANQKQTLENILKNENIQKLYKKLHVSRFLVTTGIPLAALAGLIVYKQKTTEKDLQQKLKQRMELKHTIENEMSKSTTFSQFGNKNSNDISFKGSIGEFLSSYMYNPVKNMQILDGGITSTRLGFSRKGERFEVGFKEFFQIILIYFLAEPIQKGLEHLANKIFKTPVENQYSLLSSENLKELLNTQGLKASIDELLATKEPSEVLNYVFKNEDSALVKMLKVSGELPTLKGKDVIDSLSYIDTEEIKGAAKNIDKLLSGMLNASNADKFLSKTKNVKAAAVIANILIGAAAIGIFQPLANILIRKKKNNGDSSNPAIKNLESEMEQKFALK</sequence>
<dbReference type="Proteomes" id="UP000886865">
    <property type="component" value="Unassembled WGS sequence"/>
</dbReference>
<dbReference type="EMBL" id="DVJQ01000024">
    <property type="protein sequence ID" value="HIS73932.1"/>
    <property type="molecule type" value="Genomic_DNA"/>
</dbReference>
<keyword evidence="1" id="KW-0472">Membrane</keyword>
<comment type="caution">
    <text evidence="2">The sequence shown here is derived from an EMBL/GenBank/DDBJ whole genome shotgun (WGS) entry which is preliminary data.</text>
</comment>
<feature type="transmembrane region" description="Helical" evidence="1">
    <location>
        <begin position="140"/>
        <end position="157"/>
    </location>
</feature>
<evidence type="ECO:0000256" key="1">
    <source>
        <dbReference type="SAM" id="Phobius"/>
    </source>
</evidence>
<keyword evidence="1" id="KW-0812">Transmembrane</keyword>
<keyword evidence="1" id="KW-1133">Transmembrane helix</keyword>
<protein>
    <submittedName>
        <fullName evidence="2">Uncharacterized protein</fullName>
    </submittedName>
</protein>
<proteinExistence type="predicted"/>
<feature type="transmembrane region" description="Helical" evidence="1">
    <location>
        <begin position="390"/>
        <end position="415"/>
    </location>
</feature>
<reference evidence="2" key="2">
    <citation type="journal article" date="2021" name="PeerJ">
        <title>Extensive microbial diversity within the chicken gut microbiome revealed by metagenomics and culture.</title>
        <authorList>
            <person name="Gilroy R."/>
            <person name="Ravi A."/>
            <person name="Getino M."/>
            <person name="Pursley I."/>
            <person name="Horton D.L."/>
            <person name="Alikhan N.F."/>
            <person name="Baker D."/>
            <person name="Gharbi K."/>
            <person name="Hall N."/>
            <person name="Watson M."/>
            <person name="Adriaenssens E.M."/>
            <person name="Foster-Nyarko E."/>
            <person name="Jarju S."/>
            <person name="Secka A."/>
            <person name="Antonio M."/>
            <person name="Oren A."/>
            <person name="Chaudhuri R.R."/>
            <person name="La Ragione R."/>
            <person name="Hildebrand F."/>
            <person name="Pallen M.J."/>
        </authorList>
    </citation>
    <scope>NUCLEOTIDE SEQUENCE</scope>
    <source>
        <strain evidence="2">CHK152-2871</strain>
    </source>
</reference>
<reference evidence="2" key="1">
    <citation type="submission" date="2020-10" db="EMBL/GenBank/DDBJ databases">
        <authorList>
            <person name="Gilroy R."/>
        </authorList>
    </citation>
    <scope>NUCLEOTIDE SEQUENCE</scope>
    <source>
        <strain evidence="2">CHK152-2871</strain>
    </source>
</reference>
<evidence type="ECO:0000313" key="3">
    <source>
        <dbReference type="Proteomes" id="UP000886865"/>
    </source>
</evidence>
<name>A0A9D1FI76_9BACT</name>
<evidence type="ECO:0000313" key="2">
    <source>
        <dbReference type="EMBL" id="HIS73932.1"/>
    </source>
</evidence>
<dbReference type="AlphaFoldDB" id="A0A9D1FI76"/>
<gene>
    <name evidence="2" type="ORF">IAA86_02805</name>
</gene>